<sequence>MTSLLCLPANVASALSAGHGGRSRRTRCSPRLTRGATRTSSSFTSNAGMSSTPWICTTRSS</sequence>
<evidence type="ECO:0000256" key="1">
    <source>
        <dbReference type="SAM" id="MobiDB-lite"/>
    </source>
</evidence>
<keyword evidence="3" id="KW-1185">Reference proteome</keyword>
<name>A0A835DWH9_9POAL</name>
<comment type="caution">
    <text evidence="2">The sequence shown here is derived from an EMBL/GenBank/DDBJ whole genome shotgun (WGS) entry which is preliminary data.</text>
</comment>
<dbReference type="AlphaFoldDB" id="A0A835DWH9"/>
<reference evidence="2" key="1">
    <citation type="submission" date="2020-07" db="EMBL/GenBank/DDBJ databases">
        <title>Genome sequence and genetic diversity analysis of an under-domesticated orphan crop, white fonio (Digitaria exilis).</title>
        <authorList>
            <person name="Bennetzen J.L."/>
            <person name="Chen S."/>
            <person name="Ma X."/>
            <person name="Wang X."/>
            <person name="Yssel A.E.J."/>
            <person name="Chaluvadi S.R."/>
            <person name="Johnson M."/>
            <person name="Gangashetty P."/>
            <person name="Hamidou F."/>
            <person name="Sanogo M.D."/>
            <person name="Zwaenepoel A."/>
            <person name="Wallace J."/>
            <person name="Van De Peer Y."/>
            <person name="Van Deynze A."/>
        </authorList>
    </citation>
    <scope>NUCLEOTIDE SEQUENCE</scope>
    <source>
        <tissue evidence="2">Leaves</tissue>
    </source>
</reference>
<accession>A0A835DWH9</accession>
<proteinExistence type="predicted"/>
<evidence type="ECO:0000313" key="2">
    <source>
        <dbReference type="EMBL" id="KAF8643942.1"/>
    </source>
</evidence>
<feature type="compositionally biased region" description="Polar residues" evidence="1">
    <location>
        <begin position="36"/>
        <end position="61"/>
    </location>
</feature>
<evidence type="ECO:0000313" key="3">
    <source>
        <dbReference type="Proteomes" id="UP000636709"/>
    </source>
</evidence>
<feature type="region of interest" description="Disordered" evidence="1">
    <location>
        <begin position="16"/>
        <end position="61"/>
    </location>
</feature>
<protein>
    <submittedName>
        <fullName evidence="2">Uncharacterized protein</fullName>
    </submittedName>
</protein>
<dbReference type="EMBL" id="JACEFO010003169">
    <property type="protein sequence ID" value="KAF8643942.1"/>
    <property type="molecule type" value="Genomic_DNA"/>
</dbReference>
<organism evidence="2 3">
    <name type="scientific">Digitaria exilis</name>
    <dbReference type="NCBI Taxonomy" id="1010633"/>
    <lineage>
        <taxon>Eukaryota</taxon>
        <taxon>Viridiplantae</taxon>
        <taxon>Streptophyta</taxon>
        <taxon>Embryophyta</taxon>
        <taxon>Tracheophyta</taxon>
        <taxon>Spermatophyta</taxon>
        <taxon>Magnoliopsida</taxon>
        <taxon>Liliopsida</taxon>
        <taxon>Poales</taxon>
        <taxon>Poaceae</taxon>
        <taxon>PACMAD clade</taxon>
        <taxon>Panicoideae</taxon>
        <taxon>Panicodae</taxon>
        <taxon>Paniceae</taxon>
        <taxon>Anthephorinae</taxon>
        <taxon>Digitaria</taxon>
    </lineage>
</organism>
<gene>
    <name evidence="2" type="ORF">HU200_066633</name>
</gene>
<dbReference type="Proteomes" id="UP000636709">
    <property type="component" value="Unassembled WGS sequence"/>
</dbReference>